<protein>
    <submittedName>
        <fullName evidence="2">Uncharacterized protein</fullName>
    </submittedName>
</protein>
<feature type="region of interest" description="Disordered" evidence="1">
    <location>
        <begin position="1"/>
        <end position="22"/>
    </location>
</feature>
<comment type="caution">
    <text evidence="2">The sequence shown here is derived from an EMBL/GenBank/DDBJ whole genome shotgun (WGS) entry which is preliminary data.</text>
</comment>
<proteinExistence type="predicted"/>
<keyword evidence="3" id="KW-1185">Reference proteome</keyword>
<feature type="compositionally biased region" description="Low complexity" evidence="1">
    <location>
        <begin position="87"/>
        <end position="101"/>
    </location>
</feature>
<gene>
    <name evidence="2" type="ORF">H6G59_26540</name>
</gene>
<accession>A0ABR8FP93</accession>
<dbReference type="EMBL" id="JACJST010000052">
    <property type="protein sequence ID" value="MBD2571373.1"/>
    <property type="molecule type" value="Genomic_DNA"/>
</dbReference>
<sequence length="241" mass="26099">MTTTKATTTRRKKTPATTPETMPATHTTVTIIDICKAENVTEQAFRLALMDIRPDDFDSIKSIPTTQSEQVLAALTATSKALPAPTVPTDTTLETAETSTPQALQTAPETAPNMGDQPQNSDIVASVPGSQVAAPQQPKNQSPIPTALDELIQESEEVIDLADLVHSYRNQQIIQNAQARDSELVVQLRERRIETRNQVFDQLRGLNAKQPTAPELPELPASLSDEIKALSDELGKSLVVG</sequence>
<evidence type="ECO:0000313" key="2">
    <source>
        <dbReference type="EMBL" id="MBD2571373.1"/>
    </source>
</evidence>
<evidence type="ECO:0000256" key="1">
    <source>
        <dbReference type="SAM" id="MobiDB-lite"/>
    </source>
</evidence>
<feature type="region of interest" description="Disordered" evidence="1">
    <location>
        <begin position="83"/>
        <end position="144"/>
    </location>
</feature>
<dbReference type="RefSeq" id="WP_190721028.1">
    <property type="nucleotide sequence ID" value="NZ_JACJST010000052.1"/>
</dbReference>
<dbReference type="Proteomes" id="UP000640531">
    <property type="component" value="Unassembled WGS sequence"/>
</dbReference>
<organism evidence="2 3">
    <name type="scientific">Anabaena lutea FACHB-196</name>
    <dbReference type="NCBI Taxonomy" id="2692881"/>
    <lineage>
        <taxon>Bacteria</taxon>
        <taxon>Bacillati</taxon>
        <taxon>Cyanobacteriota</taxon>
        <taxon>Cyanophyceae</taxon>
        <taxon>Nostocales</taxon>
        <taxon>Nostocaceae</taxon>
        <taxon>Anabaena</taxon>
    </lineage>
</organism>
<name>A0ABR8FP93_9NOST</name>
<feature type="compositionally biased region" description="Polar residues" evidence="1">
    <location>
        <begin position="133"/>
        <end position="144"/>
    </location>
</feature>
<reference evidence="2 3" key="1">
    <citation type="journal article" date="2020" name="ISME J.">
        <title>Comparative genomics reveals insights into cyanobacterial evolution and habitat adaptation.</title>
        <authorList>
            <person name="Chen M.Y."/>
            <person name="Teng W.K."/>
            <person name="Zhao L."/>
            <person name="Hu C.X."/>
            <person name="Zhou Y.K."/>
            <person name="Han B.P."/>
            <person name="Song L.R."/>
            <person name="Shu W.S."/>
        </authorList>
    </citation>
    <scope>NUCLEOTIDE SEQUENCE [LARGE SCALE GENOMIC DNA]</scope>
    <source>
        <strain evidence="2 3">FACHB-196</strain>
    </source>
</reference>
<evidence type="ECO:0000313" key="3">
    <source>
        <dbReference type="Proteomes" id="UP000640531"/>
    </source>
</evidence>